<dbReference type="InterPro" id="IPR018189">
    <property type="entry name" value="Phosphoglucose_isomerase_CS"/>
</dbReference>
<comment type="caution">
    <text evidence="5">The sequence shown here is derived from an EMBL/GenBank/DDBJ whole genome shotgun (WGS) entry which is preliminary data.</text>
</comment>
<dbReference type="RefSeq" id="WP_115543166.1">
    <property type="nucleotide sequence ID" value="NZ_NXLQ01000012.1"/>
</dbReference>
<keyword evidence="6" id="KW-1185">Reference proteome</keyword>
<comment type="similarity">
    <text evidence="4">Belongs to the GPI family.</text>
</comment>
<dbReference type="OrthoDB" id="140919at2"/>
<dbReference type="GO" id="GO:0048029">
    <property type="term" value="F:monosaccharide binding"/>
    <property type="evidence" value="ECO:0007669"/>
    <property type="project" value="TreeGrafter"/>
</dbReference>
<dbReference type="Pfam" id="PF00342">
    <property type="entry name" value="PGI"/>
    <property type="match status" value="1"/>
</dbReference>
<organism evidence="5 6">
    <name type="scientific">Helicobacter didelphidarum</name>
    <dbReference type="NCBI Taxonomy" id="2040648"/>
    <lineage>
        <taxon>Bacteria</taxon>
        <taxon>Pseudomonadati</taxon>
        <taxon>Campylobacterota</taxon>
        <taxon>Epsilonproteobacteria</taxon>
        <taxon>Campylobacterales</taxon>
        <taxon>Helicobacteraceae</taxon>
        <taxon>Helicobacter</taxon>
    </lineage>
</organism>
<dbReference type="InterPro" id="IPR001672">
    <property type="entry name" value="G6P_Isomerase"/>
</dbReference>
<dbReference type="InterPro" id="IPR046348">
    <property type="entry name" value="SIS_dom_sf"/>
</dbReference>
<dbReference type="PROSITE" id="PS00174">
    <property type="entry name" value="P_GLUCOSE_ISOMERASE_2"/>
    <property type="match status" value="1"/>
</dbReference>
<sequence>MITFNLHFNTTESSKQDKHDSHFIQEKDSVFHKILEEKESHKSGYYDLPYDTKALQDCSTYMQDNAEILKDLTHIIIIGIGGSSLGLKAIDTMLYHLPHRNDIALKFLEHTDPIKIQKSLKRIRIQTSLFIVISKSGMTIETTSLMKYCLWRYNLLEPNLKKRLLIITDKSSILESWANENHIKTITINKNIGGRFSVLSAVGVVPLKILGYKVEEILDGAKILQDSFLARKEEHILEKAIFMANNHNTLPINILFSYSSSFRDFNLWYVQLWGESLGKINEKGKKVGLTPISLIGSIDQHSFLQLIIEGKNDKTITFLGINHNNYHEIVIPDIKMKGLESTDFVNDIPFAKLLSAQEKATMRVLDEDNLPVDSIQIDSLNEHNIGALIMYYELLTSAVGCIFEINTYDQPAVERGKKILSQMLR</sequence>
<reference evidence="5 6" key="1">
    <citation type="submission" date="2018-04" db="EMBL/GenBank/DDBJ databases">
        <title>Novel Campyloabacter and Helicobacter Species and Strains.</title>
        <authorList>
            <person name="Mannion A.J."/>
            <person name="Shen Z."/>
            <person name="Fox J.G."/>
        </authorList>
    </citation>
    <scope>NUCLEOTIDE SEQUENCE [LARGE SCALE GENOMIC DNA]</scope>
    <source>
        <strain evidence="5 6">MIT 17-337</strain>
    </source>
</reference>
<comment type="pathway">
    <text evidence="4">Carbohydrate degradation; glycolysis; D-glyceraldehyde 3-phosphate and glycerone phosphate from D-glucose: step 2/4.</text>
</comment>
<keyword evidence="3 4" id="KW-0413">Isomerase</keyword>
<dbReference type="GO" id="GO:0004347">
    <property type="term" value="F:glucose-6-phosphate isomerase activity"/>
    <property type="evidence" value="ECO:0007669"/>
    <property type="project" value="UniProtKB-EC"/>
</dbReference>
<evidence type="ECO:0000256" key="3">
    <source>
        <dbReference type="ARBA" id="ARBA00023235"/>
    </source>
</evidence>
<dbReference type="NCBIfam" id="NF003016">
    <property type="entry name" value="PRK03868.1"/>
    <property type="match status" value="1"/>
</dbReference>
<dbReference type="GO" id="GO:0006094">
    <property type="term" value="P:gluconeogenesis"/>
    <property type="evidence" value="ECO:0007669"/>
    <property type="project" value="UniProtKB-KW"/>
</dbReference>
<gene>
    <name evidence="5" type="ORF">CQA53_06270</name>
</gene>
<keyword evidence="2 4" id="KW-0324">Glycolysis</keyword>
<dbReference type="UniPathway" id="UPA00109">
    <property type="reaction ID" value="UER00181"/>
</dbReference>
<dbReference type="AlphaFoldDB" id="A0A3D8IKC3"/>
<dbReference type="PRINTS" id="PR00662">
    <property type="entry name" value="G6PISOMERASE"/>
</dbReference>
<evidence type="ECO:0000256" key="4">
    <source>
        <dbReference type="RuleBase" id="RU000612"/>
    </source>
</evidence>
<dbReference type="EMBL" id="NXLQ01000012">
    <property type="protein sequence ID" value="RDU65375.1"/>
    <property type="molecule type" value="Genomic_DNA"/>
</dbReference>
<dbReference type="GO" id="GO:0097367">
    <property type="term" value="F:carbohydrate derivative binding"/>
    <property type="evidence" value="ECO:0007669"/>
    <property type="project" value="InterPro"/>
</dbReference>
<dbReference type="PANTHER" id="PTHR11469">
    <property type="entry name" value="GLUCOSE-6-PHOSPHATE ISOMERASE"/>
    <property type="match status" value="1"/>
</dbReference>
<dbReference type="Proteomes" id="UP000256379">
    <property type="component" value="Unassembled WGS sequence"/>
</dbReference>
<dbReference type="PANTHER" id="PTHR11469:SF1">
    <property type="entry name" value="GLUCOSE-6-PHOSPHATE ISOMERASE"/>
    <property type="match status" value="1"/>
</dbReference>
<dbReference type="GO" id="GO:0006096">
    <property type="term" value="P:glycolytic process"/>
    <property type="evidence" value="ECO:0007669"/>
    <property type="project" value="UniProtKB-UniPathway"/>
</dbReference>
<dbReference type="PROSITE" id="PS51463">
    <property type="entry name" value="P_GLUCOSE_ISOMERASE_3"/>
    <property type="match status" value="1"/>
</dbReference>
<evidence type="ECO:0000256" key="2">
    <source>
        <dbReference type="ARBA" id="ARBA00023152"/>
    </source>
</evidence>
<dbReference type="Gene3D" id="3.40.50.10490">
    <property type="entry name" value="Glucose-6-phosphate isomerase like protein, domain 1"/>
    <property type="match status" value="2"/>
</dbReference>
<name>A0A3D8IKC3_9HELI</name>
<proteinExistence type="inferred from homology"/>
<evidence type="ECO:0000313" key="5">
    <source>
        <dbReference type="EMBL" id="RDU65375.1"/>
    </source>
</evidence>
<accession>A0A3D8IKC3</accession>
<comment type="catalytic activity">
    <reaction evidence="4">
        <text>alpha-D-glucose 6-phosphate = beta-D-fructose 6-phosphate</text>
        <dbReference type="Rhea" id="RHEA:11816"/>
        <dbReference type="ChEBI" id="CHEBI:57634"/>
        <dbReference type="ChEBI" id="CHEBI:58225"/>
        <dbReference type="EC" id="5.3.1.9"/>
    </reaction>
</comment>
<dbReference type="GO" id="GO:0005829">
    <property type="term" value="C:cytosol"/>
    <property type="evidence" value="ECO:0007669"/>
    <property type="project" value="TreeGrafter"/>
</dbReference>
<protein>
    <recommendedName>
        <fullName evidence="4">Glucose-6-phosphate isomerase</fullName>
        <ecNumber evidence="4">5.3.1.9</ecNumber>
    </recommendedName>
</protein>
<keyword evidence="1 4" id="KW-0312">Gluconeogenesis</keyword>
<dbReference type="GO" id="GO:0051156">
    <property type="term" value="P:glucose 6-phosphate metabolic process"/>
    <property type="evidence" value="ECO:0007669"/>
    <property type="project" value="TreeGrafter"/>
</dbReference>
<dbReference type="EC" id="5.3.1.9" evidence="4"/>
<dbReference type="SUPFAM" id="SSF53697">
    <property type="entry name" value="SIS domain"/>
    <property type="match status" value="1"/>
</dbReference>
<evidence type="ECO:0000313" key="6">
    <source>
        <dbReference type="Proteomes" id="UP000256379"/>
    </source>
</evidence>
<evidence type="ECO:0000256" key="1">
    <source>
        <dbReference type="ARBA" id="ARBA00022432"/>
    </source>
</evidence>